<comment type="caution">
    <text evidence="1">The sequence shown here is derived from an EMBL/GenBank/DDBJ whole genome shotgun (WGS) entry which is preliminary data.</text>
</comment>
<sequence>MRQTSHRNDRDNEWERFAARQVRCQQAALHSLYSAVASLASGCPWLCGRAGASVSGARPRWAGGCRR</sequence>
<protein>
    <submittedName>
        <fullName evidence="1">Uncharacterized protein</fullName>
    </submittedName>
</protein>
<evidence type="ECO:0000313" key="1">
    <source>
        <dbReference type="EMBL" id="KAJ1119931.1"/>
    </source>
</evidence>
<accession>A0AAV7NV10</accession>
<reference evidence="1" key="1">
    <citation type="journal article" date="2022" name="bioRxiv">
        <title>Sequencing and chromosome-scale assembly of the giantPleurodeles waltlgenome.</title>
        <authorList>
            <person name="Brown T."/>
            <person name="Elewa A."/>
            <person name="Iarovenko S."/>
            <person name="Subramanian E."/>
            <person name="Araus A.J."/>
            <person name="Petzold A."/>
            <person name="Susuki M."/>
            <person name="Suzuki K.-i.T."/>
            <person name="Hayashi T."/>
            <person name="Toyoda A."/>
            <person name="Oliveira C."/>
            <person name="Osipova E."/>
            <person name="Leigh N.D."/>
            <person name="Simon A."/>
            <person name="Yun M.H."/>
        </authorList>
    </citation>
    <scope>NUCLEOTIDE SEQUENCE</scope>
    <source>
        <strain evidence="1">20211129_DDA</strain>
        <tissue evidence="1">Liver</tissue>
    </source>
</reference>
<gene>
    <name evidence="1" type="ORF">NDU88_008114</name>
</gene>
<dbReference type="EMBL" id="JANPWB010000012">
    <property type="protein sequence ID" value="KAJ1119931.1"/>
    <property type="molecule type" value="Genomic_DNA"/>
</dbReference>
<proteinExistence type="predicted"/>
<keyword evidence="2" id="KW-1185">Reference proteome</keyword>
<organism evidence="1 2">
    <name type="scientific">Pleurodeles waltl</name>
    <name type="common">Iberian ribbed newt</name>
    <dbReference type="NCBI Taxonomy" id="8319"/>
    <lineage>
        <taxon>Eukaryota</taxon>
        <taxon>Metazoa</taxon>
        <taxon>Chordata</taxon>
        <taxon>Craniata</taxon>
        <taxon>Vertebrata</taxon>
        <taxon>Euteleostomi</taxon>
        <taxon>Amphibia</taxon>
        <taxon>Batrachia</taxon>
        <taxon>Caudata</taxon>
        <taxon>Salamandroidea</taxon>
        <taxon>Salamandridae</taxon>
        <taxon>Pleurodelinae</taxon>
        <taxon>Pleurodeles</taxon>
    </lineage>
</organism>
<dbReference type="AlphaFoldDB" id="A0AAV7NV10"/>
<dbReference type="Proteomes" id="UP001066276">
    <property type="component" value="Chromosome 8"/>
</dbReference>
<evidence type="ECO:0000313" key="2">
    <source>
        <dbReference type="Proteomes" id="UP001066276"/>
    </source>
</evidence>
<name>A0AAV7NV10_PLEWA</name>